<reference evidence="2 3" key="1">
    <citation type="journal article" date="2018" name="Front. Plant Sci.">
        <title>Red Clover (Trifolium pratense) and Zigzag Clover (T. medium) - A Picture of Genomic Similarities and Differences.</title>
        <authorList>
            <person name="Dluhosova J."/>
            <person name="Istvanek J."/>
            <person name="Nedelnik J."/>
            <person name="Repkova J."/>
        </authorList>
    </citation>
    <scope>NUCLEOTIDE SEQUENCE [LARGE SCALE GENOMIC DNA]</scope>
    <source>
        <strain evidence="3">cv. 10/8</strain>
        <tissue evidence="2">Leaf</tissue>
    </source>
</reference>
<sequence length="102" mass="11021">YHFHLSPRHLFLSPPTLSIHQSGGIVSAFVSTCHLAVMTKPPIPPPSVRHEATVLHFFLSFSHVAVKIVATMVNVVVAFVVAVTVVAASFGSYCLAELQPCR</sequence>
<protein>
    <submittedName>
        <fullName evidence="2">Uncharacterized protein</fullName>
    </submittedName>
</protein>
<name>A0A392NU64_9FABA</name>
<evidence type="ECO:0000313" key="3">
    <source>
        <dbReference type="Proteomes" id="UP000265520"/>
    </source>
</evidence>
<dbReference type="EMBL" id="LXQA010050093">
    <property type="protein sequence ID" value="MCI02760.1"/>
    <property type="molecule type" value="Genomic_DNA"/>
</dbReference>
<evidence type="ECO:0000256" key="1">
    <source>
        <dbReference type="SAM" id="Phobius"/>
    </source>
</evidence>
<dbReference type="AlphaFoldDB" id="A0A392NU64"/>
<dbReference type="Proteomes" id="UP000265520">
    <property type="component" value="Unassembled WGS sequence"/>
</dbReference>
<comment type="caution">
    <text evidence="2">The sequence shown here is derived from an EMBL/GenBank/DDBJ whole genome shotgun (WGS) entry which is preliminary data.</text>
</comment>
<keyword evidence="3" id="KW-1185">Reference proteome</keyword>
<keyword evidence="1" id="KW-1133">Transmembrane helix</keyword>
<evidence type="ECO:0000313" key="2">
    <source>
        <dbReference type="EMBL" id="MCI02760.1"/>
    </source>
</evidence>
<organism evidence="2 3">
    <name type="scientific">Trifolium medium</name>
    <dbReference type="NCBI Taxonomy" id="97028"/>
    <lineage>
        <taxon>Eukaryota</taxon>
        <taxon>Viridiplantae</taxon>
        <taxon>Streptophyta</taxon>
        <taxon>Embryophyta</taxon>
        <taxon>Tracheophyta</taxon>
        <taxon>Spermatophyta</taxon>
        <taxon>Magnoliopsida</taxon>
        <taxon>eudicotyledons</taxon>
        <taxon>Gunneridae</taxon>
        <taxon>Pentapetalae</taxon>
        <taxon>rosids</taxon>
        <taxon>fabids</taxon>
        <taxon>Fabales</taxon>
        <taxon>Fabaceae</taxon>
        <taxon>Papilionoideae</taxon>
        <taxon>50 kb inversion clade</taxon>
        <taxon>NPAAA clade</taxon>
        <taxon>Hologalegina</taxon>
        <taxon>IRL clade</taxon>
        <taxon>Trifolieae</taxon>
        <taxon>Trifolium</taxon>
    </lineage>
</organism>
<gene>
    <name evidence="2" type="ORF">A2U01_0023794</name>
</gene>
<keyword evidence="1" id="KW-0472">Membrane</keyword>
<accession>A0A392NU64</accession>
<proteinExistence type="predicted"/>
<feature type="non-terminal residue" evidence="2">
    <location>
        <position position="1"/>
    </location>
</feature>
<keyword evidence="1" id="KW-0812">Transmembrane</keyword>
<feature type="transmembrane region" description="Helical" evidence="1">
    <location>
        <begin position="76"/>
        <end position="96"/>
    </location>
</feature>